<dbReference type="Pfam" id="PF02424">
    <property type="entry name" value="ApbE"/>
    <property type="match status" value="1"/>
</dbReference>
<dbReference type="GO" id="GO:0046872">
    <property type="term" value="F:metal ion binding"/>
    <property type="evidence" value="ECO:0007669"/>
    <property type="project" value="UniProtKB-KW"/>
</dbReference>
<evidence type="ECO:0000313" key="13">
    <source>
        <dbReference type="Proteomes" id="UP000199630"/>
    </source>
</evidence>
<evidence type="ECO:0000256" key="8">
    <source>
        <dbReference type="ARBA" id="ARBA00022842"/>
    </source>
</evidence>
<dbReference type="AlphaFoldDB" id="A0A1I3UGF2"/>
<keyword evidence="5" id="KW-0808">Transferase</keyword>
<dbReference type="PANTHER" id="PTHR30040">
    <property type="entry name" value="THIAMINE BIOSYNTHESIS LIPOPROTEIN APBE"/>
    <property type="match status" value="1"/>
</dbReference>
<keyword evidence="8" id="KW-0460">Magnesium</keyword>
<keyword evidence="13" id="KW-1185">Reference proteome</keyword>
<gene>
    <name evidence="12" type="ORF">SAMN04487991_3033</name>
</gene>
<keyword evidence="11" id="KW-0732">Signal</keyword>
<dbReference type="STRING" id="588602.SAMN04487991_3033"/>
<comment type="cofactor">
    <cofactor evidence="1">
        <name>Mg(2+)</name>
        <dbReference type="ChEBI" id="CHEBI:18420"/>
    </cofactor>
</comment>
<evidence type="ECO:0000256" key="3">
    <source>
        <dbReference type="ARBA" id="ARBA00016337"/>
    </source>
</evidence>
<sequence>MTLTRRRFLTLSACACAHPAFATERHWSGRAFGADVSIALTGRVDRLGADLAAVVAEIAGLEARFSLFSPMSELQQLNARGQGAISIEMEEILRISRRVHRATEGLFDPTIQVLWQALALGAEAGTARDLVDFSQVEIGLGRARLGPGQKLSLNGIAQGYATDRIAALLSRRGYDQALINIGEYAALGGPYTLGLSDPSAGRIGQVSLRGAALATSSPEGMRIGGAPHILHPKGGRPLWSTVTVEAASAALADACSTAMCLMDREQIETVQEVLGLRRVILVDEAGDLTTI</sequence>
<keyword evidence="4" id="KW-0285">Flavoprotein</keyword>
<dbReference type="InterPro" id="IPR024932">
    <property type="entry name" value="ApbE"/>
</dbReference>
<keyword evidence="7" id="KW-0274">FAD</keyword>
<dbReference type="EMBL" id="FORH01000006">
    <property type="protein sequence ID" value="SFJ81783.1"/>
    <property type="molecule type" value="Genomic_DNA"/>
</dbReference>
<evidence type="ECO:0000256" key="6">
    <source>
        <dbReference type="ARBA" id="ARBA00022723"/>
    </source>
</evidence>
<keyword evidence="12" id="KW-0449">Lipoprotein</keyword>
<dbReference type="RefSeq" id="WP_090061549.1">
    <property type="nucleotide sequence ID" value="NZ_FORH01000006.1"/>
</dbReference>
<dbReference type="EC" id="2.7.1.180" evidence="2"/>
<accession>A0A1I3UGF2</accession>
<dbReference type="OrthoDB" id="9778595at2"/>
<dbReference type="PANTHER" id="PTHR30040:SF2">
    <property type="entry name" value="FAD:PROTEIN FMN TRANSFERASE"/>
    <property type="match status" value="1"/>
</dbReference>
<organism evidence="12 13">
    <name type="scientific">Celeribacter neptunius</name>
    <dbReference type="NCBI Taxonomy" id="588602"/>
    <lineage>
        <taxon>Bacteria</taxon>
        <taxon>Pseudomonadati</taxon>
        <taxon>Pseudomonadota</taxon>
        <taxon>Alphaproteobacteria</taxon>
        <taxon>Rhodobacterales</taxon>
        <taxon>Roseobacteraceae</taxon>
        <taxon>Celeribacter</taxon>
    </lineage>
</organism>
<evidence type="ECO:0000256" key="9">
    <source>
        <dbReference type="ARBA" id="ARBA00031306"/>
    </source>
</evidence>
<dbReference type="Proteomes" id="UP000199630">
    <property type="component" value="Unassembled WGS sequence"/>
</dbReference>
<evidence type="ECO:0000256" key="2">
    <source>
        <dbReference type="ARBA" id="ARBA00011955"/>
    </source>
</evidence>
<evidence type="ECO:0000256" key="1">
    <source>
        <dbReference type="ARBA" id="ARBA00001946"/>
    </source>
</evidence>
<reference evidence="13" key="1">
    <citation type="submission" date="2016-10" db="EMBL/GenBank/DDBJ databases">
        <authorList>
            <person name="Varghese N."/>
            <person name="Submissions S."/>
        </authorList>
    </citation>
    <scope>NUCLEOTIDE SEQUENCE [LARGE SCALE GENOMIC DNA]</scope>
    <source>
        <strain evidence="13">DSM 26471</strain>
    </source>
</reference>
<evidence type="ECO:0000256" key="11">
    <source>
        <dbReference type="SAM" id="SignalP"/>
    </source>
</evidence>
<name>A0A1I3UGF2_9RHOB</name>
<dbReference type="SUPFAM" id="SSF143631">
    <property type="entry name" value="ApbE-like"/>
    <property type="match status" value="1"/>
</dbReference>
<keyword evidence="6" id="KW-0479">Metal-binding</keyword>
<proteinExistence type="predicted"/>
<evidence type="ECO:0000256" key="10">
    <source>
        <dbReference type="ARBA" id="ARBA00048540"/>
    </source>
</evidence>
<evidence type="ECO:0000256" key="5">
    <source>
        <dbReference type="ARBA" id="ARBA00022679"/>
    </source>
</evidence>
<comment type="catalytic activity">
    <reaction evidence="10">
        <text>L-threonyl-[protein] + FAD = FMN-L-threonyl-[protein] + AMP + H(+)</text>
        <dbReference type="Rhea" id="RHEA:36847"/>
        <dbReference type="Rhea" id="RHEA-COMP:11060"/>
        <dbReference type="Rhea" id="RHEA-COMP:11061"/>
        <dbReference type="ChEBI" id="CHEBI:15378"/>
        <dbReference type="ChEBI" id="CHEBI:30013"/>
        <dbReference type="ChEBI" id="CHEBI:57692"/>
        <dbReference type="ChEBI" id="CHEBI:74257"/>
        <dbReference type="ChEBI" id="CHEBI:456215"/>
        <dbReference type="EC" id="2.7.1.180"/>
    </reaction>
</comment>
<evidence type="ECO:0000256" key="7">
    <source>
        <dbReference type="ARBA" id="ARBA00022827"/>
    </source>
</evidence>
<protein>
    <recommendedName>
        <fullName evidence="3">FAD:protein FMN transferase</fullName>
        <ecNumber evidence="2">2.7.1.180</ecNumber>
    </recommendedName>
    <alternativeName>
        <fullName evidence="9">Flavin transferase</fullName>
    </alternativeName>
</protein>
<evidence type="ECO:0000313" key="12">
    <source>
        <dbReference type="EMBL" id="SFJ81783.1"/>
    </source>
</evidence>
<evidence type="ECO:0000256" key="4">
    <source>
        <dbReference type="ARBA" id="ARBA00022630"/>
    </source>
</evidence>
<dbReference type="Gene3D" id="3.10.520.10">
    <property type="entry name" value="ApbE-like domains"/>
    <property type="match status" value="1"/>
</dbReference>
<dbReference type="GO" id="GO:0016740">
    <property type="term" value="F:transferase activity"/>
    <property type="evidence" value="ECO:0007669"/>
    <property type="project" value="UniProtKB-KW"/>
</dbReference>
<feature type="chain" id="PRO_5039937504" description="FAD:protein FMN transferase" evidence="11">
    <location>
        <begin position="23"/>
        <end position="291"/>
    </location>
</feature>
<feature type="signal peptide" evidence="11">
    <location>
        <begin position="1"/>
        <end position="22"/>
    </location>
</feature>
<dbReference type="InterPro" id="IPR003374">
    <property type="entry name" value="ApbE-like_sf"/>
</dbReference>